<evidence type="ECO:0000313" key="3">
    <source>
        <dbReference type="Proteomes" id="UP000751614"/>
    </source>
</evidence>
<evidence type="ECO:0000259" key="1">
    <source>
        <dbReference type="PROSITE" id="PS51186"/>
    </source>
</evidence>
<organism evidence="2 3">
    <name type="scientific">Flagellimonas algicola</name>
    <dbReference type="NCBI Taxonomy" id="2583815"/>
    <lineage>
        <taxon>Bacteria</taxon>
        <taxon>Pseudomonadati</taxon>
        <taxon>Bacteroidota</taxon>
        <taxon>Flavobacteriia</taxon>
        <taxon>Flavobacteriales</taxon>
        <taxon>Flavobacteriaceae</taxon>
        <taxon>Flagellimonas</taxon>
    </lineage>
</organism>
<comment type="caution">
    <text evidence="2">The sequence shown here is derived from an EMBL/GenBank/DDBJ whole genome shotgun (WGS) entry which is preliminary data.</text>
</comment>
<evidence type="ECO:0000313" key="2">
    <source>
        <dbReference type="EMBL" id="TMU54478.1"/>
    </source>
</evidence>
<dbReference type="Gene3D" id="3.40.630.30">
    <property type="match status" value="1"/>
</dbReference>
<proteinExistence type="predicted"/>
<feature type="domain" description="N-acetyltransferase" evidence="1">
    <location>
        <begin position="4"/>
        <end position="155"/>
    </location>
</feature>
<dbReference type="EMBL" id="VCNI01000002">
    <property type="protein sequence ID" value="TMU54478.1"/>
    <property type="molecule type" value="Genomic_DNA"/>
</dbReference>
<accession>A0ABY2WI06</accession>
<reference evidence="2 3" key="1">
    <citation type="submission" date="2019-05" db="EMBL/GenBank/DDBJ databases">
        <title>Flagellimonas sp. AsT0115, sp. nov., isolated from a marine red algae, Asparagopsis taxiformis.</title>
        <authorList>
            <person name="Kim J."/>
            <person name="Jeong S.E."/>
            <person name="Jeon C.O."/>
        </authorList>
    </citation>
    <scope>NUCLEOTIDE SEQUENCE [LARGE SCALE GENOMIC DNA]</scope>
    <source>
        <strain evidence="2 3">AsT0115</strain>
    </source>
</reference>
<sequence>MEFIQRSSLSMSEKLQLMALWNIEYPEKLGYKSIAAFEAYLENLKDPSHILLIDENKRIKGWYFDFERENEKWFAIILNSEVHGKGIGTKILGLAKQRENELNGWVIDHNRDKKKNGESYHSPLNFYLKNGFEKLAANRLELDNISAVKIKWPQQKQKPNK</sequence>
<dbReference type="SUPFAM" id="SSF55729">
    <property type="entry name" value="Acyl-CoA N-acyltransferases (Nat)"/>
    <property type="match status" value="1"/>
</dbReference>
<keyword evidence="3" id="KW-1185">Reference proteome</keyword>
<dbReference type="RefSeq" id="WP_138835696.1">
    <property type="nucleotide sequence ID" value="NZ_VCNI01000002.1"/>
</dbReference>
<dbReference type="InterPro" id="IPR000182">
    <property type="entry name" value="GNAT_dom"/>
</dbReference>
<dbReference type="PROSITE" id="PS51186">
    <property type="entry name" value="GNAT"/>
    <property type="match status" value="1"/>
</dbReference>
<name>A0ABY2WI06_9FLAO</name>
<dbReference type="InterPro" id="IPR016181">
    <property type="entry name" value="Acyl_CoA_acyltransferase"/>
</dbReference>
<protein>
    <submittedName>
        <fullName evidence="2">GNAT family N-acetyltransferase</fullName>
    </submittedName>
</protein>
<dbReference type="Proteomes" id="UP000751614">
    <property type="component" value="Unassembled WGS sequence"/>
</dbReference>
<gene>
    <name evidence="2" type="ORF">FGG15_09655</name>
</gene>